<evidence type="ECO:0000313" key="5">
    <source>
        <dbReference type="EMBL" id="PTL59867.1"/>
    </source>
</evidence>
<dbReference type="Pfam" id="PF13579">
    <property type="entry name" value="Glyco_trans_4_4"/>
    <property type="match status" value="1"/>
</dbReference>
<dbReference type="EMBL" id="PYYB01000001">
    <property type="protein sequence ID" value="PTL59867.1"/>
    <property type="molecule type" value="Genomic_DNA"/>
</dbReference>
<dbReference type="RefSeq" id="WP_107568511.1">
    <property type="nucleotide sequence ID" value="NZ_PYYB01000001.1"/>
</dbReference>
<evidence type="ECO:0000313" key="6">
    <source>
        <dbReference type="Proteomes" id="UP000240739"/>
    </source>
</evidence>
<dbReference type="InterPro" id="IPR028098">
    <property type="entry name" value="Glyco_trans_4-like_N"/>
</dbReference>
<gene>
    <name evidence="5" type="ORF">C7Y72_09500</name>
</gene>
<keyword evidence="1" id="KW-0328">Glycosyltransferase</keyword>
<keyword evidence="6" id="KW-1185">Reference proteome</keyword>
<feature type="domain" description="Glycosyltransferase subfamily 4-like N-terminal" evidence="4">
    <location>
        <begin position="17"/>
        <end position="172"/>
    </location>
</feature>
<accession>A0A2T4UKV7</accession>
<dbReference type="InterPro" id="IPR050194">
    <property type="entry name" value="Glycosyltransferase_grp1"/>
</dbReference>
<dbReference type="Gene3D" id="3.40.50.2000">
    <property type="entry name" value="Glycogen Phosphorylase B"/>
    <property type="match status" value="2"/>
</dbReference>
<dbReference type="OrthoDB" id="9792269at2"/>
<dbReference type="AlphaFoldDB" id="A0A2T4UKV7"/>
<keyword evidence="2 5" id="KW-0808">Transferase</keyword>
<proteinExistence type="predicted"/>
<sequence>MRVAILGTRGIPASYSGFETAAEQLASRLTDRGHEVVVYCRPHVVDRRLTEWKGARLVHLPTLRNKYLDTFAHTLLSAVHAARHVRPDVALFFIAGNSPMCLITRGAGIPTVINVDGLDSDRSKWPSTAKRYLRFAERNAPRWADRALTDSHAVAEIFEQRYGQRIGVVPYGVDDPGHTGTETLARLGLKPREYILFVGRLEPENNPHVLVDAFARIPNERARGMKLVVVGGAPYADEYITQVMRKGDPRVIFPGYVFGRGYWELQHHAYAFCAPTEVGGTHPVILEALAAGNCVIVNDHAPNVETVGEAGLTFSGSEGVPSLTAQLERVLDDPEMVASYREKARERAKQYSWDAVTDQYEQLLLEVCAAGGPGALPDHLLDHDAPGPPAVAGQP</sequence>
<reference evidence="5 6" key="1">
    <citation type="submission" date="2018-03" db="EMBL/GenBank/DDBJ databases">
        <title>Aquarubrobacter algicola gen. nov., sp. nov., a novel actinobacterium isolated from shallow eutrophic lake during the end of cyanobacterial harmful algal blooms.</title>
        <authorList>
            <person name="Chun S.J."/>
        </authorList>
    </citation>
    <scope>NUCLEOTIDE SEQUENCE [LARGE SCALE GENOMIC DNA]</scope>
    <source>
        <strain evidence="5 6">Seoho-28</strain>
    </source>
</reference>
<dbReference type="SUPFAM" id="SSF53756">
    <property type="entry name" value="UDP-Glycosyltransferase/glycogen phosphorylase"/>
    <property type="match status" value="1"/>
</dbReference>
<evidence type="ECO:0000259" key="4">
    <source>
        <dbReference type="Pfam" id="PF13579"/>
    </source>
</evidence>
<organism evidence="5 6">
    <name type="scientific">Paraconexibacter algicola</name>
    <dbReference type="NCBI Taxonomy" id="2133960"/>
    <lineage>
        <taxon>Bacteria</taxon>
        <taxon>Bacillati</taxon>
        <taxon>Actinomycetota</taxon>
        <taxon>Thermoleophilia</taxon>
        <taxon>Solirubrobacterales</taxon>
        <taxon>Paraconexibacteraceae</taxon>
        <taxon>Paraconexibacter</taxon>
    </lineage>
</organism>
<evidence type="ECO:0000256" key="1">
    <source>
        <dbReference type="ARBA" id="ARBA00022676"/>
    </source>
</evidence>
<comment type="caution">
    <text evidence="5">The sequence shown here is derived from an EMBL/GenBank/DDBJ whole genome shotgun (WGS) entry which is preliminary data.</text>
</comment>
<dbReference type="GO" id="GO:0016757">
    <property type="term" value="F:glycosyltransferase activity"/>
    <property type="evidence" value="ECO:0007669"/>
    <property type="project" value="UniProtKB-KW"/>
</dbReference>
<evidence type="ECO:0000259" key="3">
    <source>
        <dbReference type="Pfam" id="PF00534"/>
    </source>
</evidence>
<dbReference type="InterPro" id="IPR001296">
    <property type="entry name" value="Glyco_trans_1"/>
</dbReference>
<dbReference type="Pfam" id="PF00534">
    <property type="entry name" value="Glycos_transf_1"/>
    <property type="match status" value="1"/>
</dbReference>
<protein>
    <submittedName>
        <fullName evidence="5">Glycosyl transferase family 1</fullName>
    </submittedName>
</protein>
<dbReference type="PANTHER" id="PTHR45947:SF3">
    <property type="entry name" value="SULFOQUINOVOSYL TRANSFERASE SQD2"/>
    <property type="match status" value="1"/>
</dbReference>
<feature type="domain" description="Glycosyl transferase family 1" evidence="3">
    <location>
        <begin position="190"/>
        <end position="347"/>
    </location>
</feature>
<dbReference type="PANTHER" id="PTHR45947">
    <property type="entry name" value="SULFOQUINOVOSYL TRANSFERASE SQD2"/>
    <property type="match status" value="1"/>
</dbReference>
<evidence type="ECO:0000256" key="2">
    <source>
        <dbReference type="ARBA" id="ARBA00022679"/>
    </source>
</evidence>
<dbReference type="Proteomes" id="UP000240739">
    <property type="component" value="Unassembled WGS sequence"/>
</dbReference>
<dbReference type="GO" id="GO:1901137">
    <property type="term" value="P:carbohydrate derivative biosynthetic process"/>
    <property type="evidence" value="ECO:0007669"/>
    <property type="project" value="UniProtKB-ARBA"/>
</dbReference>
<name>A0A2T4UKV7_9ACTN</name>